<evidence type="ECO:0000313" key="6">
    <source>
        <dbReference type="EMBL" id="GHB75383.1"/>
    </source>
</evidence>
<dbReference type="GO" id="GO:0020037">
    <property type="term" value="F:heme binding"/>
    <property type="evidence" value="ECO:0007669"/>
    <property type="project" value="InterPro"/>
</dbReference>
<keyword evidence="7" id="KW-1185">Reference proteome</keyword>
<dbReference type="Pfam" id="PF00034">
    <property type="entry name" value="Cytochrom_C"/>
    <property type="match status" value="1"/>
</dbReference>
<dbReference type="InterPro" id="IPR009056">
    <property type="entry name" value="Cyt_c-like_dom"/>
</dbReference>
<evidence type="ECO:0000256" key="2">
    <source>
        <dbReference type="ARBA" id="ARBA00022723"/>
    </source>
</evidence>
<dbReference type="PROSITE" id="PS51007">
    <property type="entry name" value="CYTC"/>
    <property type="match status" value="2"/>
</dbReference>
<dbReference type="GO" id="GO:0009055">
    <property type="term" value="F:electron transfer activity"/>
    <property type="evidence" value="ECO:0007669"/>
    <property type="project" value="InterPro"/>
</dbReference>
<protein>
    <recommendedName>
        <fullName evidence="5">Cytochrome c domain-containing protein</fullName>
    </recommendedName>
</protein>
<dbReference type="PANTHER" id="PTHR35008:SF4">
    <property type="entry name" value="BLL4482 PROTEIN"/>
    <property type="match status" value="1"/>
</dbReference>
<evidence type="ECO:0000256" key="1">
    <source>
        <dbReference type="ARBA" id="ARBA00022617"/>
    </source>
</evidence>
<evidence type="ECO:0000259" key="5">
    <source>
        <dbReference type="PROSITE" id="PS51007"/>
    </source>
</evidence>
<evidence type="ECO:0000256" key="3">
    <source>
        <dbReference type="ARBA" id="ARBA00023004"/>
    </source>
</evidence>
<evidence type="ECO:0000256" key="4">
    <source>
        <dbReference type="PROSITE-ProRule" id="PRU00433"/>
    </source>
</evidence>
<evidence type="ECO:0000313" key="7">
    <source>
        <dbReference type="Proteomes" id="UP000598271"/>
    </source>
</evidence>
<dbReference type="GO" id="GO:0046872">
    <property type="term" value="F:metal ion binding"/>
    <property type="evidence" value="ECO:0007669"/>
    <property type="project" value="UniProtKB-KW"/>
</dbReference>
<dbReference type="Gene3D" id="1.10.760.10">
    <property type="entry name" value="Cytochrome c-like domain"/>
    <property type="match status" value="2"/>
</dbReference>
<name>A0A8J3D508_9BACT</name>
<keyword evidence="3 4" id="KW-0408">Iron</keyword>
<dbReference type="AlphaFoldDB" id="A0A8J3D508"/>
<accession>A0A8J3D508</accession>
<feature type="domain" description="Cytochrome c" evidence="5">
    <location>
        <begin position="156"/>
        <end position="271"/>
    </location>
</feature>
<comment type="caution">
    <text evidence="6">The sequence shown here is derived from an EMBL/GenBank/DDBJ whole genome shotgun (WGS) entry which is preliminary data.</text>
</comment>
<sequence>MYPAPTLVDRGQYLANHVAVCMDCHSQRDWTKLSGPIVAGTLGAGGQEYGKNYGLPGRYYGRNLTPHALKDWSDQELLNAITAGVSKSGKLLFPLMPYTNYHQMRQSDAKAIIAYLRSLDPIANEVPSSVTPLPVRLGLRMLPHRTALSSDSAAFAGVAYGQYLTKLAGCADCHTERVAGKLVKLAPFAGGMSVKLLGGTLRSANITPDPATGIGRWSKADFVARFKAFDPPHFVAPDAGKGFNTVMPWTLYAGMTESDLEAIYDYLRTVKPVRKRVVVFKASARIGNAVGRPQSA</sequence>
<gene>
    <name evidence="6" type="ORF">GCM10007390_31400</name>
</gene>
<proteinExistence type="predicted"/>
<dbReference type="SUPFAM" id="SSF46626">
    <property type="entry name" value="Cytochrome c"/>
    <property type="match status" value="2"/>
</dbReference>
<dbReference type="Proteomes" id="UP000598271">
    <property type="component" value="Unassembled WGS sequence"/>
</dbReference>
<feature type="domain" description="Cytochrome c" evidence="5">
    <location>
        <begin position="6"/>
        <end position="120"/>
    </location>
</feature>
<keyword evidence="2 4" id="KW-0479">Metal-binding</keyword>
<dbReference type="PANTHER" id="PTHR35008">
    <property type="entry name" value="BLL4482 PROTEIN-RELATED"/>
    <property type="match status" value="1"/>
</dbReference>
<organism evidence="6 7">
    <name type="scientific">Persicitalea jodogahamensis</name>
    <dbReference type="NCBI Taxonomy" id="402147"/>
    <lineage>
        <taxon>Bacteria</taxon>
        <taxon>Pseudomonadati</taxon>
        <taxon>Bacteroidota</taxon>
        <taxon>Cytophagia</taxon>
        <taxon>Cytophagales</taxon>
        <taxon>Spirosomataceae</taxon>
        <taxon>Persicitalea</taxon>
    </lineage>
</organism>
<reference evidence="6 7" key="1">
    <citation type="journal article" date="2014" name="Int. J. Syst. Evol. Microbiol.">
        <title>Complete genome sequence of Corynebacterium casei LMG S-19264T (=DSM 44701T), isolated from a smear-ripened cheese.</title>
        <authorList>
            <consortium name="US DOE Joint Genome Institute (JGI-PGF)"/>
            <person name="Walter F."/>
            <person name="Albersmeier A."/>
            <person name="Kalinowski J."/>
            <person name="Ruckert C."/>
        </authorList>
    </citation>
    <scope>NUCLEOTIDE SEQUENCE [LARGE SCALE GENOMIC DNA]</scope>
    <source>
        <strain evidence="6 7">KCTC 12866</strain>
    </source>
</reference>
<dbReference type="InterPro" id="IPR036909">
    <property type="entry name" value="Cyt_c-like_dom_sf"/>
</dbReference>
<dbReference type="EMBL" id="BMXF01000003">
    <property type="protein sequence ID" value="GHB75383.1"/>
    <property type="molecule type" value="Genomic_DNA"/>
</dbReference>
<keyword evidence="1 4" id="KW-0349">Heme</keyword>
<dbReference type="InterPro" id="IPR051459">
    <property type="entry name" value="Cytochrome_c-type_DH"/>
</dbReference>